<dbReference type="PROSITE" id="PS00920">
    <property type="entry name" value="NITRIL_CHT_1"/>
    <property type="match status" value="1"/>
</dbReference>
<accession>A0A438N9T3</accession>
<evidence type="ECO:0000256" key="3">
    <source>
        <dbReference type="ARBA" id="ARBA00036406"/>
    </source>
</evidence>
<comment type="similarity">
    <text evidence="1">Belongs to the carbon-nitrogen hydrolase superfamily. Nitrilase family.</text>
</comment>
<dbReference type="InterPro" id="IPR036526">
    <property type="entry name" value="C-N_Hydrolase_sf"/>
</dbReference>
<dbReference type="PANTHER" id="PTHR46044:SF14">
    <property type="entry name" value="ARYLACETONITRILASE"/>
    <property type="match status" value="1"/>
</dbReference>
<dbReference type="PANTHER" id="PTHR46044">
    <property type="entry name" value="NITRILASE"/>
    <property type="match status" value="1"/>
</dbReference>
<dbReference type="EC" id="3.5.5.1" evidence="4"/>
<keyword evidence="2" id="KW-0378">Hydrolase</keyword>
<protein>
    <recommendedName>
        <fullName evidence="4">nitrilase</fullName>
        <ecNumber evidence="4">3.5.5.1</ecNumber>
    </recommendedName>
</protein>
<evidence type="ECO:0000313" key="9">
    <source>
        <dbReference type="Proteomes" id="UP000288859"/>
    </source>
</evidence>
<name>A0A438N9T3_EXOME</name>
<dbReference type="PROSITE" id="PS50263">
    <property type="entry name" value="CN_HYDROLASE"/>
    <property type="match status" value="1"/>
</dbReference>
<evidence type="ECO:0000256" key="6">
    <source>
        <dbReference type="SAM" id="MobiDB-lite"/>
    </source>
</evidence>
<sequence>MGVIRAPKSAIVRVAVTQAEPAWLNLPEAVKKTCRLIAEAATNGASLITFPELWIPGYPAWIWTRPIDFDLLNAYMKNSLVVDSDEMATICRCAAQNNMTVVMSFSENDHHSLYISQCTIGADGKIKMLRRKMKPTHMERTIFGCQNLSRTYAIESSTFVLHTTAVLGQAAIDAMGTASGPLFNVAGGGSSAIFGPDGRLIASGDHDGLTETDEGIIYGDLEIDDHMKARGFVDACGHYSRPDMLWLGVDLREKLHVRVEEDGSQPSALPRLPGDGVEKGHDPTLTSNGLGECH</sequence>
<dbReference type="OrthoDB" id="10250282at2759"/>
<dbReference type="AlphaFoldDB" id="A0A438N9T3"/>
<dbReference type="InterPro" id="IPR000132">
    <property type="entry name" value="Nitrilase/CN_hydratase_CS"/>
</dbReference>
<evidence type="ECO:0000256" key="4">
    <source>
        <dbReference type="ARBA" id="ARBA00039045"/>
    </source>
</evidence>
<organism evidence="8 9">
    <name type="scientific">Exophiala mesophila</name>
    <name type="common">Black yeast-like fungus</name>
    <dbReference type="NCBI Taxonomy" id="212818"/>
    <lineage>
        <taxon>Eukaryota</taxon>
        <taxon>Fungi</taxon>
        <taxon>Dikarya</taxon>
        <taxon>Ascomycota</taxon>
        <taxon>Pezizomycotina</taxon>
        <taxon>Eurotiomycetes</taxon>
        <taxon>Chaetothyriomycetidae</taxon>
        <taxon>Chaetothyriales</taxon>
        <taxon>Herpotrichiellaceae</taxon>
        <taxon>Exophiala</taxon>
    </lineage>
</organism>
<feature type="region of interest" description="Disordered" evidence="6">
    <location>
        <begin position="260"/>
        <end position="294"/>
    </location>
</feature>
<comment type="caution">
    <text evidence="8">The sequence shown here is derived from an EMBL/GenBank/DDBJ whole genome shotgun (WGS) entry which is preliminary data.</text>
</comment>
<feature type="active site" description="Proton acceptor" evidence="5">
    <location>
        <position position="52"/>
    </location>
</feature>
<dbReference type="GO" id="GO:0016836">
    <property type="term" value="F:hydro-lyase activity"/>
    <property type="evidence" value="ECO:0007669"/>
    <property type="project" value="UniProtKB-ARBA"/>
</dbReference>
<evidence type="ECO:0000256" key="1">
    <source>
        <dbReference type="ARBA" id="ARBA00008129"/>
    </source>
</evidence>
<evidence type="ECO:0000256" key="2">
    <source>
        <dbReference type="ARBA" id="ARBA00022801"/>
    </source>
</evidence>
<dbReference type="GO" id="GO:0000257">
    <property type="term" value="F:nitrilase activity"/>
    <property type="evidence" value="ECO:0007669"/>
    <property type="project" value="UniProtKB-EC"/>
</dbReference>
<dbReference type="Proteomes" id="UP000288859">
    <property type="component" value="Unassembled WGS sequence"/>
</dbReference>
<dbReference type="Pfam" id="PF00795">
    <property type="entry name" value="CN_hydrolase"/>
    <property type="match status" value="1"/>
</dbReference>
<feature type="compositionally biased region" description="Polar residues" evidence="6">
    <location>
        <begin position="284"/>
        <end position="294"/>
    </location>
</feature>
<evidence type="ECO:0000259" key="7">
    <source>
        <dbReference type="PROSITE" id="PS50263"/>
    </source>
</evidence>
<dbReference type="SUPFAM" id="SSF56317">
    <property type="entry name" value="Carbon-nitrogen hydrolase"/>
    <property type="match status" value="1"/>
</dbReference>
<proteinExistence type="inferred from homology"/>
<evidence type="ECO:0000256" key="5">
    <source>
        <dbReference type="PROSITE-ProRule" id="PRU10139"/>
    </source>
</evidence>
<comment type="catalytic activity">
    <reaction evidence="3">
        <text>a nitrile + 2 H2O = a carboxylate + NH4(+)</text>
        <dbReference type="Rhea" id="RHEA:21724"/>
        <dbReference type="ChEBI" id="CHEBI:15377"/>
        <dbReference type="ChEBI" id="CHEBI:18379"/>
        <dbReference type="ChEBI" id="CHEBI:28938"/>
        <dbReference type="ChEBI" id="CHEBI:29067"/>
        <dbReference type="EC" id="3.5.5.1"/>
    </reaction>
</comment>
<reference evidence="8 9" key="1">
    <citation type="submission" date="2017-03" db="EMBL/GenBank/DDBJ databases">
        <title>Genomes of endolithic fungi from Antarctica.</title>
        <authorList>
            <person name="Coleine C."/>
            <person name="Masonjones S."/>
            <person name="Stajich J.E."/>
        </authorList>
    </citation>
    <scope>NUCLEOTIDE SEQUENCE [LARGE SCALE GENOMIC DNA]</scope>
    <source>
        <strain evidence="8 9">CCFEE 6314</strain>
    </source>
</reference>
<dbReference type="EMBL" id="NAJM01000012">
    <property type="protein sequence ID" value="RVX72535.1"/>
    <property type="molecule type" value="Genomic_DNA"/>
</dbReference>
<gene>
    <name evidence="8" type="ORF">B0A52_03725</name>
</gene>
<dbReference type="Gene3D" id="3.60.110.10">
    <property type="entry name" value="Carbon-nitrogen hydrolase"/>
    <property type="match status" value="2"/>
</dbReference>
<feature type="domain" description="CN hydrolase" evidence="7">
    <location>
        <begin position="12"/>
        <end position="223"/>
    </location>
</feature>
<dbReference type="InterPro" id="IPR003010">
    <property type="entry name" value="C-N_Hydrolase"/>
</dbReference>
<evidence type="ECO:0000313" key="8">
    <source>
        <dbReference type="EMBL" id="RVX72535.1"/>
    </source>
</evidence>
<dbReference type="InterPro" id="IPR044149">
    <property type="entry name" value="Nitrilases_CHs"/>
</dbReference>